<reference evidence="12" key="2">
    <citation type="submission" date="2020-05" db="UniProtKB">
        <authorList>
            <consortium name="EnsemblMetazoa"/>
        </authorList>
    </citation>
    <scope>IDENTIFICATION</scope>
    <source>
        <strain evidence="12">WRAIR2</strain>
    </source>
</reference>
<feature type="transmembrane region" description="Helical" evidence="10">
    <location>
        <begin position="382"/>
        <end position="400"/>
    </location>
</feature>
<dbReference type="GO" id="GO:0030322">
    <property type="term" value="P:stabilization of membrane potential"/>
    <property type="evidence" value="ECO:0007669"/>
    <property type="project" value="TreeGrafter"/>
</dbReference>
<feature type="domain" description="Potassium channel" evidence="11">
    <location>
        <begin position="489"/>
        <end position="571"/>
    </location>
</feature>
<feature type="transmembrane region" description="Helical" evidence="10">
    <location>
        <begin position="544"/>
        <end position="567"/>
    </location>
</feature>
<dbReference type="InterPro" id="IPR003280">
    <property type="entry name" value="2pore_dom_K_chnl"/>
</dbReference>
<sequence>MKPRQNEGPYRKPQGMRAQSLDRRMFRQDSQMVEMDDESPCKTPVLCNKYAIDDVDDQDGRSARPNPRSQSMPRQTARYGDRLMPDRMPYYTEDNEIAESMQTVRKSAPQRRREPRPVHRQARHLQNVIDDNSLYDDEWDIHSGELPPSSIVRPVPIWLCVFLVVSYIIAGAFMFSEWEEWSFLDSAYFCFITLTTIDDKIRTSHNDELLFTEKTSGQRQPTAMERKRSIRRRQKPPFAERAKDHCRNFTAFMFSNVGIIFLVVLYMIAGAFMFIAIEGNEALERFAQIPFKRNETAMRLWQISCCEVNVFNKSVFEEKVGNEIRAYQEKIVLWARRGWQGSDITLESETPWSFSGAFLYSLTVITTIGYGNIVPRTEWGKIATIFYTIIGMPLFLLYLSNIGDILAKSFKWIYAKFCLCRVCPGVARRRAMRARRRAHTEERDYSSEIGDNGYDANTINTSNVDEEIEEEITAETNTVTVPITICIMIMIGYIFFGARLFADWENWDILDGSYFCFISLSSIGFGDIVPGASLQTKGDTKMEISFILCAIYLLLGMALIAMCFNLMQEQVIYKIRSLKKCARGCFRCAKAVPVPMDEAEI</sequence>
<feature type="transmembrane region" description="Helical" evidence="10">
    <location>
        <begin position="479"/>
        <end position="502"/>
    </location>
</feature>
<dbReference type="AlphaFoldDB" id="A0A182NN88"/>
<evidence type="ECO:0000256" key="5">
    <source>
        <dbReference type="ARBA" id="ARBA00023065"/>
    </source>
</evidence>
<dbReference type="Proteomes" id="UP000075884">
    <property type="component" value="Unassembled WGS sequence"/>
</dbReference>
<evidence type="ECO:0000256" key="7">
    <source>
        <dbReference type="ARBA" id="ARBA00023303"/>
    </source>
</evidence>
<comment type="similarity">
    <text evidence="8">Belongs to the two pore domain potassium channel (TC 1.A.1.8) family.</text>
</comment>
<dbReference type="SUPFAM" id="SSF81324">
    <property type="entry name" value="Voltage-gated potassium channels"/>
    <property type="match status" value="3"/>
</dbReference>
<protein>
    <recommendedName>
        <fullName evidence="11">Potassium channel domain-containing protein</fullName>
    </recommendedName>
</protein>
<dbReference type="GO" id="GO:0005886">
    <property type="term" value="C:plasma membrane"/>
    <property type="evidence" value="ECO:0007669"/>
    <property type="project" value="TreeGrafter"/>
</dbReference>
<dbReference type="GO" id="GO:0015271">
    <property type="term" value="F:outward rectifier potassium channel activity"/>
    <property type="evidence" value="ECO:0007669"/>
    <property type="project" value="TreeGrafter"/>
</dbReference>
<keyword evidence="6 10" id="KW-0472">Membrane</keyword>
<evidence type="ECO:0000256" key="10">
    <source>
        <dbReference type="SAM" id="Phobius"/>
    </source>
</evidence>
<feature type="domain" description="Potassium channel" evidence="11">
    <location>
        <begin position="349"/>
        <end position="407"/>
    </location>
</feature>
<feature type="transmembrane region" description="Helical" evidence="10">
    <location>
        <begin position="352"/>
        <end position="370"/>
    </location>
</feature>
<evidence type="ECO:0000256" key="2">
    <source>
        <dbReference type="ARBA" id="ARBA00022448"/>
    </source>
</evidence>
<evidence type="ECO:0000256" key="9">
    <source>
        <dbReference type="SAM" id="MobiDB-lite"/>
    </source>
</evidence>
<keyword evidence="3 8" id="KW-0812">Transmembrane</keyword>
<dbReference type="GO" id="GO:0022841">
    <property type="term" value="F:potassium ion leak channel activity"/>
    <property type="evidence" value="ECO:0007669"/>
    <property type="project" value="TreeGrafter"/>
</dbReference>
<feature type="domain" description="Potassium channel" evidence="11">
    <location>
        <begin position="163"/>
        <end position="197"/>
    </location>
</feature>
<dbReference type="InterPro" id="IPR013099">
    <property type="entry name" value="K_chnl_dom"/>
</dbReference>
<dbReference type="Gene3D" id="1.10.287.70">
    <property type="match status" value="2"/>
</dbReference>
<name>A0A182NN88_9DIPT</name>
<evidence type="ECO:0000259" key="11">
    <source>
        <dbReference type="Pfam" id="PF07885"/>
    </source>
</evidence>
<dbReference type="PANTHER" id="PTHR11003:SF352">
    <property type="entry name" value="BCDNA.GH04802-RELATED"/>
    <property type="match status" value="1"/>
</dbReference>
<proteinExistence type="inferred from homology"/>
<evidence type="ECO:0000256" key="1">
    <source>
        <dbReference type="ARBA" id="ARBA00004141"/>
    </source>
</evidence>
<dbReference type="PANTHER" id="PTHR11003">
    <property type="entry name" value="POTASSIUM CHANNEL, SUBFAMILY K"/>
    <property type="match status" value="1"/>
</dbReference>
<keyword evidence="7 8" id="KW-0407">Ion channel</keyword>
<keyword evidence="4 10" id="KW-1133">Transmembrane helix</keyword>
<accession>A0A182NN88</accession>
<dbReference type="PRINTS" id="PR01333">
    <property type="entry name" value="2POREKCHANEL"/>
</dbReference>
<feature type="transmembrane region" description="Helical" evidence="10">
    <location>
        <begin position="155"/>
        <end position="175"/>
    </location>
</feature>
<feature type="transmembrane region" description="Helical" evidence="10">
    <location>
        <begin position="251"/>
        <end position="277"/>
    </location>
</feature>
<evidence type="ECO:0000256" key="6">
    <source>
        <dbReference type="ARBA" id="ARBA00023136"/>
    </source>
</evidence>
<keyword evidence="13" id="KW-1185">Reference proteome</keyword>
<reference evidence="13" key="1">
    <citation type="submission" date="2013-03" db="EMBL/GenBank/DDBJ databases">
        <title>The Genome Sequence of Anopheles dirus WRAIR2.</title>
        <authorList>
            <consortium name="The Broad Institute Genomics Platform"/>
            <person name="Neafsey D.E."/>
            <person name="Walton C."/>
            <person name="Walker B."/>
            <person name="Young S.K."/>
            <person name="Zeng Q."/>
            <person name="Gargeya S."/>
            <person name="Fitzgerald M."/>
            <person name="Haas B."/>
            <person name="Abouelleil A."/>
            <person name="Allen A.W."/>
            <person name="Alvarado L."/>
            <person name="Arachchi H.M."/>
            <person name="Berlin A.M."/>
            <person name="Chapman S.B."/>
            <person name="Gainer-Dewar J."/>
            <person name="Goldberg J."/>
            <person name="Griggs A."/>
            <person name="Gujja S."/>
            <person name="Hansen M."/>
            <person name="Howarth C."/>
            <person name="Imamovic A."/>
            <person name="Ireland A."/>
            <person name="Larimer J."/>
            <person name="McCowan C."/>
            <person name="Murphy C."/>
            <person name="Pearson M."/>
            <person name="Poon T.W."/>
            <person name="Priest M."/>
            <person name="Roberts A."/>
            <person name="Saif S."/>
            <person name="Shea T."/>
            <person name="Sisk P."/>
            <person name="Sykes S."/>
            <person name="Wortman J."/>
            <person name="Nusbaum C."/>
            <person name="Birren B."/>
        </authorList>
    </citation>
    <scope>NUCLEOTIDE SEQUENCE [LARGE SCALE GENOMIC DNA]</scope>
    <source>
        <strain evidence="13">WRAIR2</strain>
    </source>
</reference>
<organism evidence="12 13">
    <name type="scientific">Anopheles dirus</name>
    <dbReference type="NCBI Taxonomy" id="7168"/>
    <lineage>
        <taxon>Eukaryota</taxon>
        <taxon>Metazoa</taxon>
        <taxon>Ecdysozoa</taxon>
        <taxon>Arthropoda</taxon>
        <taxon>Hexapoda</taxon>
        <taxon>Insecta</taxon>
        <taxon>Pterygota</taxon>
        <taxon>Neoptera</taxon>
        <taxon>Endopterygota</taxon>
        <taxon>Diptera</taxon>
        <taxon>Nematocera</taxon>
        <taxon>Culicoidea</taxon>
        <taxon>Culicidae</taxon>
        <taxon>Anophelinae</taxon>
        <taxon>Anopheles</taxon>
    </lineage>
</organism>
<feature type="transmembrane region" description="Helical" evidence="10">
    <location>
        <begin position="514"/>
        <end position="532"/>
    </location>
</feature>
<evidence type="ECO:0000256" key="8">
    <source>
        <dbReference type="RuleBase" id="RU003857"/>
    </source>
</evidence>
<evidence type="ECO:0000256" key="3">
    <source>
        <dbReference type="ARBA" id="ARBA00022692"/>
    </source>
</evidence>
<evidence type="ECO:0000256" key="4">
    <source>
        <dbReference type="ARBA" id="ARBA00022989"/>
    </source>
</evidence>
<keyword evidence="2 8" id="KW-0813">Transport</keyword>
<dbReference type="VEuPathDB" id="VectorBase:ADIR009123"/>
<feature type="region of interest" description="Disordered" evidence="9">
    <location>
        <begin position="1"/>
        <end position="78"/>
    </location>
</feature>
<dbReference type="Pfam" id="PF07885">
    <property type="entry name" value="Ion_trans_2"/>
    <property type="match status" value="3"/>
</dbReference>
<dbReference type="EnsemblMetazoa" id="ADIR009123-RA">
    <property type="protein sequence ID" value="ADIR009123-PA"/>
    <property type="gene ID" value="ADIR009123"/>
</dbReference>
<dbReference type="STRING" id="7168.A0A182NN88"/>
<evidence type="ECO:0000313" key="12">
    <source>
        <dbReference type="EnsemblMetazoa" id="ADIR009123-PA"/>
    </source>
</evidence>
<evidence type="ECO:0000313" key="13">
    <source>
        <dbReference type="Proteomes" id="UP000075884"/>
    </source>
</evidence>
<keyword evidence="5 8" id="KW-0406">Ion transport</keyword>
<comment type="subcellular location">
    <subcellularLocation>
        <location evidence="1">Membrane</location>
        <topology evidence="1">Multi-pass membrane protein</topology>
    </subcellularLocation>
</comment>